<evidence type="ECO:0000313" key="3">
    <source>
        <dbReference type="Proteomes" id="UP000184330"/>
    </source>
</evidence>
<feature type="compositionally biased region" description="Basic and acidic residues" evidence="1">
    <location>
        <begin position="181"/>
        <end position="190"/>
    </location>
</feature>
<protein>
    <submittedName>
        <fullName evidence="2">Uncharacterized protein</fullName>
    </submittedName>
</protein>
<dbReference type="AlphaFoldDB" id="A0A1L7WGQ9"/>
<sequence length="234" mass="25646">MPVFGQGRDRLYALLSSKYMIIPWRELQDALPQFVKNIKGQEGAKSIQDAVNAIKSQTSKHTDEGMTNKIDGQPSRKNTSTSFDTWHQCNSEHVLYGVGARAGLEYEDAGARAKSSKMVKEIKKAIEKVDLDGEEYDSEADIALEPEGEVSSEELLPAHGSGDDEEMAGAESANGDAGEAAGRRLDREEQLGNETEGEGGEAMDINEAFDDIMEDEMCQCSRIFICDLCKGQLE</sequence>
<feature type="region of interest" description="Disordered" evidence="1">
    <location>
        <begin position="145"/>
        <end position="203"/>
    </location>
</feature>
<dbReference type="Proteomes" id="UP000184330">
    <property type="component" value="Unassembled WGS sequence"/>
</dbReference>
<gene>
    <name evidence="2" type="ORF">PAC_01829</name>
</gene>
<proteinExistence type="predicted"/>
<evidence type="ECO:0000313" key="2">
    <source>
        <dbReference type="EMBL" id="CZR51952.1"/>
    </source>
</evidence>
<keyword evidence="3" id="KW-1185">Reference proteome</keyword>
<reference evidence="2 3" key="1">
    <citation type="submission" date="2016-03" db="EMBL/GenBank/DDBJ databases">
        <authorList>
            <person name="Ploux O."/>
        </authorList>
    </citation>
    <scope>NUCLEOTIDE SEQUENCE [LARGE SCALE GENOMIC DNA]</scope>
    <source>
        <strain evidence="2 3">UAMH 11012</strain>
    </source>
</reference>
<accession>A0A1L7WGQ9</accession>
<evidence type="ECO:0000256" key="1">
    <source>
        <dbReference type="SAM" id="MobiDB-lite"/>
    </source>
</evidence>
<dbReference type="EMBL" id="FJOG01000002">
    <property type="protein sequence ID" value="CZR51952.1"/>
    <property type="molecule type" value="Genomic_DNA"/>
</dbReference>
<feature type="region of interest" description="Disordered" evidence="1">
    <location>
        <begin position="56"/>
        <end position="82"/>
    </location>
</feature>
<organism evidence="2 3">
    <name type="scientific">Phialocephala subalpina</name>
    <dbReference type="NCBI Taxonomy" id="576137"/>
    <lineage>
        <taxon>Eukaryota</taxon>
        <taxon>Fungi</taxon>
        <taxon>Dikarya</taxon>
        <taxon>Ascomycota</taxon>
        <taxon>Pezizomycotina</taxon>
        <taxon>Leotiomycetes</taxon>
        <taxon>Helotiales</taxon>
        <taxon>Mollisiaceae</taxon>
        <taxon>Phialocephala</taxon>
        <taxon>Phialocephala fortinii species complex</taxon>
    </lineage>
</organism>
<name>A0A1L7WGQ9_9HELO</name>